<keyword evidence="5" id="KW-0472">Membrane</keyword>
<dbReference type="Gene3D" id="2.60.40.150">
    <property type="entry name" value="C2 domain"/>
    <property type="match status" value="2"/>
</dbReference>
<dbReference type="Pfam" id="PF00168">
    <property type="entry name" value="C2"/>
    <property type="match status" value="2"/>
</dbReference>
<dbReference type="GO" id="GO:0016020">
    <property type="term" value="C:membrane"/>
    <property type="evidence" value="ECO:0007669"/>
    <property type="project" value="UniProtKB-SubCell"/>
</dbReference>
<dbReference type="InterPro" id="IPR037721">
    <property type="entry name" value="Ferlin"/>
</dbReference>
<dbReference type="AlphaFoldDB" id="A0A1J1HDU9"/>
<dbReference type="CDD" id="cd04037">
    <property type="entry name" value="C2E_Ferlin"/>
    <property type="match status" value="1"/>
</dbReference>
<organism evidence="7 8">
    <name type="scientific">Clunio marinus</name>
    <dbReference type="NCBI Taxonomy" id="568069"/>
    <lineage>
        <taxon>Eukaryota</taxon>
        <taxon>Metazoa</taxon>
        <taxon>Ecdysozoa</taxon>
        <taxon>Arthropoda</taxon>
        <taxon>Hexapoda</taxon>
        <taxon>Insecta</taxon>
        <taxon>Pterygota</taxon>
        <taxon>Neoptera</taxon>
        <taxon>Endopterygota</taxon>
        <taxon>Diptera</taxon>
        <taxon>Nematocera</taxon>
        <taxon>Chironomoidea</taxon>
        <taxon>Chironomidae</taxon>
        <taxon>Clunio</taxon>
    </lineage>
</organism>
<dbReference type="EMBL" id="CVRI01000001">
    <property type="protein sequence ID" value="CRK86165.1"/>
    <property type="molecule type" value="Genomic_DNA"/>
</dbReference>
<evidence type="ECO:0000256" key="3">
    <source>
        <dbReference type="ARBA" id="ARBA00022737"/>
    </source>
</evidence>
<keyword evidence="3" id="KW-0677">Repeat</keyword>
<proteinExistence type="predicted"/>
<dbReference type="InterPro" id="IPR035892">
    <property type="entry name" value="C2_domain_sf"/>
</dbReference>
<dbReference type="PANTHER" id="PTHR12546">
    <property type="entry name" value="FER-1-LIKE"/>
    <property type="match status" value="1"/>
</dbReference>
<dbReference type="InterPro" id="IPR055072">
    <property type="entry name" value="Ferlin_DSRM"/>
</dbReference>
<dbReference type="Pfam" id="PF22901">
    <property type="entry name" value="dsrm_Ferlin"/>
    <property type="match status" value="1"/>
</dbReference>
<reference evidence="7 8" key="1">
    <citation type="submission" date="2015-04" db="EMBL/GenBank/DDBJ databases">
        <authorList>
            <person name="Syromyatnikov M.Y."/>
            <person name="Popov V.N."/>
        </authorList>
    </citation>
    <scope>NUCLEOTIDE SEQUENCE [LARGE SCALE GENOMIC DNA]</scope>
</reference>
<dbReference type="SUPFAM" id="SSF49562">
    <property type="entry name" value="C2 domain (Calcium/lipid-binding domain, CaLB)"/>
    <property type="match status" value="2"/>
</dbReference>
<evidence type="ECO:0000256" key="1">
    <source>
        <dbReference type="ARBA" id="ARBA00004167"/>
    </source>
</evidence>
<dbReference type="STRING" id="568069.A0A1J1HDU9"/>
<dbReference type="CDD" id="cd08374">
    <property type="entry name" value="C2F_Ferlin"/>
    <property type="match status" value="1"/>
</dbReference>
<evidence type="ECO:0000256" key="4">
    <source>
        <dbReference type="ARBA" id="ARBA00022989"/>
    </source>
</evidence>
<dbReference type="Proteomes" id="UP000183832">
    <property type="component" value="Unassembled WGS sequence"/>
</dbReference>
<dbReference type="InterPro" id="IPR037724">
    <property type="entry name" value="C2E_Ferlin"/>
</dbReference>
<evidence type="ECO:0000256" key="2">
    <source>
        <dbReference type="ARBA" id="ARBA00022692"/>
    </source>
</evidence>
<evidence type="ECO:0000259" key="6">
    <source>
        <dbReference type="PROSITE" id="PS50004"/>
    </source>
</evidence>
<dbReference type="InterPro" id="IPR037725">
    <property type="entry name" value="C2F_Ferlin"/>
</dbReference>
<keyword evidence="4" id="KW-1133">Transmembrane helix</keyword>
<evidence type="ECO:0000256" key="5">
    <source>
        <dbReference type="ARBA" id="ARBA00023136"/>
    </source>
</evidence>
<evidence type="ECO:0000313" key="8">
    <source>
        <dbReference type="Proteomes" id="UP000183832"/>
    </source>
</evidence>
<gene>
    <name evidence="7" type="ORF">CLUMA_CG000233</name>
</gene>
<dbReference type="InterPro" id="IPR000008">
    <property type="entry name" value="C2_dom"/>
</dbReference>
<feature type="domain" description="C2" evidence="6">
    <location>
        <begin position="1011"/>
        <end position="1162"/>
    </location>
</feature>
<keyword evidence="8" id="KW-1185">Reference proteome</keyword>
<dbReference type="PROSITE" id="PS50004">
    <property type="entry name" value="C2"/>
    <property type="match status" value="2"/>
</dbReference>
<evidence type="ECO:0000313" key="7">
    <source>
        <dbReference type="EMBL" id="CRK86165.1"/>
    </source>
</evidence>
<feature type="domain" description="C2" evidence="6">
    <location>
        <begin position="779"/>
        <end position="897"/>
    </location>
</feature>
<sequence>MLFELLVFEYYHWKLLGTVELNFDKLRWNVDGELTLPSFGPSHICFYDKSQQFFHGKLLISIATDKFPVKPTQTIPLINESEFWDEESFEMRTIIVRADLLNHLGSHFEISLRCEHQTSNTIDLNVKTYDIDTKLKFVDFATNSRPIMTLSIKLPNSFKKYHLRFGIKKLVRQMARNMEYFENFQIQYPNEINYQSYIMRSLFEDFNAAIRKLKSKLFYSTLKSITEWDEKYLKFLDNNLNSVFLVSKDKLTNFNFDEAVQNYKHFQEVISRLVNNIQGSFPKVFLDVTYESKILAIHEFAIEEYCHFSDFDDHGEKSKRIVPCVLKPITCNHACEYCGCLFGMFEFLTWFGNNKTAMMPNNTVLLDENKIKFCKEHFYNCEISIHQGAIPPYHHQKNMSSLKLVLFSNGTTKMSKKTIIGTGSLTIYKDSCKPNQIQLNDTVAKKNIGIEHVQDFRSIPQLKWIKIFKDGERLADVLVSAEYTSFQSALIMKQIINNDTNINQINMKMEKYKIKIDFIGIRNNTKKSRCQQIGNKRIEFIFGTNKLSSGYSIETCGQSVSFTKSKVLAYWILPAIIEFWPPIVINYLEMSSKSSKIIGTALIKDSRIFYHEKEPKIVQQFVINREETTERLQDKKPNSQQNEVLPLITSIKVSKYKFNLYEYLLQLKRKTFKRSLVNSDHVPTHRMTLENECTWWTKFYNSHRTLESYNDCLHQLVIYNEELEHQECFNSFNDWAIPIELIKRNKKDKKYFVSGVLKTSLKISRCDGRNYFKSERHLQKSKLLQVDQNFPVELPIRIHVYVIQGINIRSHDTNSYSDCYLKVQFGDQVISDRSSYVPNEFSPIFGKCFQISGVVPRETMLYISVFDRDTLSPNDFIGLTSIDIEDRLRSKHCANCGLPKEFNTKGYNAWRNTFLPSKLLEKLCNNLKLMAPQYYTDHIHLAGINFKDSSKVSDDGNKRERLALSVLNRFHEIPGIGFKLVPEHVETRSLYREDQKGIEQGKLMMWAEVFNLNEKNITQPVDITPIPPHAYELRVIVWGAKNIILQERNLFRTRMSDIYIKAWLDDIKKTQYTDIHYRSINGEALFNWRMIFRFKYSIGEDMMIISKKKNLFESVPMMQKMPAVLNLQLWDNDTFTHDDFLGSLSINLSHFSNRFDSQEKCNIMKSNSVHENLFAMKNSIRGWFPIRGRSNIGSNKQTVSYVPTYLTIPVINLILKILKGALELELEVLSENNANKKPAGLGREGPQMLPMPKYIIIFYV</sequence>
<comment type="subcellular location">
    <subcellularLocation>
        <location evidence="1">Membrane</location>
        <topology evidence="1">Single-pass membrane protein</topology>
    </subcellularLocation>
</comment>
<accession>A0A1J1HDU9</accession>
<protein>
    <submittedName>
        <fullName evidence="7">CLUMA_CG000233, isoform A</fullName>
    </submittedName>
</protein>
<keyword evidence="2" id="KW-0812">Transmembrane</keyword>
<dbReference type="OrthoDB" id="10059618at2759"/>
<dbReference type="GO" id="GO:0007009">
    <property type="term" value="P:plasma membrane organization"/>
    <property type="evidence" value="ECO:0007669"/>
    <property type="project" value="TreeGrafter"/>
</dbReference>
<dbReference type="PANTHER" id="PTHR12546:SF60">
    <property type="entry name" value="MISFIRE, ISOFORM F"/>
    <property type="match status" value="1"/>
</dbReference>
<name>A0A1J1HDU9_9DIPT</name>
<dbReference type="SMART" id="SM00239">
    <property type="entry name" value="C2"/>
    <property type="match status" value="2"/>
</dbReference>